<gene>
    <name evidence="8" type="ORF">ALO44_01205</name>
    <name evidence="9" type="ORF">RA271_07725</name>
</gene>
<keyword evidence="4" id="KW-0574">Periplasm</keyword>
<dbReference type="RefSeq" id="WP_055005253.1">
    <property type="nucleotide sequence ID" value="NZ_CP092923.1"/>
</dbReference>
<dbReference type="Pfam" id="PF00345">
    <property type="entry name" value="PapD_N"/>
    <property type="match status" value="1"/>
</dbReference>
<name>A0A0Q0EP99_9PSED</name>
<dbReference type="InterPro" id="IPR016147">
    <property type="entry name" value="Pili_assmbl_chaperone_N"/>
</dbReference>
<feature type="domain" description="Pili assembly chaperone C-terminal" evidence="7">
    <location>
        <begin position="175"/>
        <end position="235"/>
    </location>
</feature>
<dbReference type="PANTHER" id="PTHR30251">
    <property type="entry name" value="PILUS ASSEMBLY CHAPERONE"/>
    <property type="match status" value="1"/>
</dbReference>
<dbReference type="InterPro" id="IPR036316">
    <property type="entry name" value="Pili_assmbl_chap_C_dom_sf"/>
</dbReference>
<keyword evidence="5" id="KW-0143">Chaperone</keyword>
<reference evidence="8 10" key="1">
    <citation type="submission" date="2015-09" db="EMBL/GenBank/DDBJ databases">
        <title>Genome announcement of multiple Pseudomonas syringae strains.</title>
        <authorList>
            <person name="Thakur S."/>
            <person name="Wang P.W."/>
            <person name="Gong Y."/>
            <person name="Weir B.S."/>
            <person name="Guttman D.S."/>
        </authorList>
    </citation>
    <scope>NUCLEOTIDE SEQUENCE [LARGE SCALE GENOMIC DNA]</scope>
    <source>
        <strain evidence="8 10">ICMP4091</strain>
    </source>
</reference>
<dbReference type="InterPro" id="IPR013783">
    <property type="entry name" value="Ig-like_fold"/>
</dbReference>
<dbReference type="EMBL" id="LJRM01000043">
    <property type="protein sequence ID" value="KPY88418.1"/>
    <property type="molecule type" value="Genomic_DNA"/>
</dbReference>
<dbReference type="Gene3D" id="2.60.40.10">
    <property type="entry name" value="Immunoglobulins"/>
    <property type="match status" value="2"/>
</dbReference>
<dbReference type="PANTHER" id="PTHR30251:SF2">
    <property type="entry name" value="FIMBRIAL CHAPERONE YADV-RELATED"/>
    <property type="match status" value="1"/>
</dbReference>
<comment type="caution">
    <text evidence="8">The sequence shown here is derived from an EMBL/GenBank/DDBJ whole genome shotgun (WGS) entry which is preliminary data.</text>
</comment>
<proteinExistence type="inferred from homology"/>
<protein>
    <submittedName>
        <fullName evidence="9">Molecular chaperone</fullName>
    </submittedName>
    <submittedName>
        <fullName evidence="8">Pili assembly chaperone</fullName>
    </submittedName>
</protein>
<comment type="subcellular location">
    <subcellularLocation>
        <location evidence="1">Periplasm</location>
    </subcellularLocation>
</comment>
<dbReference type="SUPFAM" id="SSF49354">
    <property type="entry name" value="PapD-like"/>
    <property type="match status" value="1"/>
</dbReference>
<evidence type="ECO:0000256" key="3">
    <source>
        <dbReference type="ARBA" id="ARBA00022729"/>
    </source>
</evidence>
<dbReference type="AlphaFoldDB" id="A0A0Q0EP99"/>
<comment type="similarity">
    <text evidence="2">Belongs to the periplasmic pilus chaperone family.</text>
</comment>
<dbReference type="Pfam" id="PF02753">
    <property type="entry name" value="PapD_C"/>
    <property type="match status" value="1"/>
</dbReference>
<dbReference type="GO" id="GO:0071555">
    <property type="term" value="P:cell wall organization"/>
    <property type="evidence" value="ECO:0007669"/>
    <property type="project" value="InterPro"/>
</dbReference>
<keyword evidence="3" id="KW-0732">Signal</keyword>
<evidence type="ECO:0000313" key="8">
    <source>
        <dbReference type="EMBL" id="KPY88418.1"/>
    </source>
</evidence>
<evidence type="ECO:0000256" key="4">
    <source>
        <dbReference type="ARBA" id="ARBA00022764"/>
    </source>
</evidence>
<dbReference type="Proteomes" id="UP000050474">
    <property type="component" value="Unassembled WGS sequence"/>
</dbReference>
<dbReference type="GO" id="GO:0030288">
    <property type="term" value="C:outer membrane-bounded periplasmic space"/>
    <property type="evidence" value="ECO:0007669"/>
    <property type="project" value="InterPro"/>
</dbReference>
<evidence type="ECO:0000259" key="6">
    <source>
        <dbReference type="Pfam" id="PF00345"/>
    </source>
</evidence>
<dbReference type="InterPro" id="IPR001829">
    <property type="entry name" value="Pili_assmbl_chaperone_bac"/>
</dbReference>
<evidence type="ECO:0000313" key="11">
    <source>
        <dbReference type="Proteomes" id="UP001610657"/>
    </source>
</evidence>
<reference evidence="9 11" key="2">
    <citation type="submission" date="2023-08" db="EMBL/GenBank/DDBJ databases">
        <title>Genomic and mutational analysis of Pseudomonas syringae pv. tagetis EB037 pathogenicity on sunflower.</title>
        <authorList>
            <person name="Maul J.E."/>
        </authorList>
    </citation>
    <scope>NUCLEOTIDE SEQUENCE [LARGE SCALE GENOMIC DNA]</scope>
    <source>
        <strain evidence="9 11">EB037_T1</strain>
    </source>
</reference>
<evidence type="ECO:0000256" key="1">
    <source>
        <dbReference type="ARBA" id="ARBA00004418"/>
    </source>
</evidence>
<evidence type="ECO:0000259" key="7">
    <source>
        <dbReference type="Pfam" id="PF02753"/>
    </source>
</evidence>
<accession>A0A0Q0EP99</accession>
<dbReference type="STRING" id="129140.ALO44_01205"/>
<dbReference type="SUPFAM" id="SSF49584">
    <property type="entry name" value="Periplasmic chaperone C-domain"/>
    <property type="match status" value="1"/>
</dbReference>
<dbReference type="InterPro" id="IPR008962">
    <property type="entry name" value="PapD-like_sf"/>
</dbReference>
<dbReference type="EMBL" id="JAVCQK010000003">
    <property type="protein sequence ID" value="MFH7515087.1"/>
    <property type="molecule type" value="Genomic_DNA"/>
</dbReference>
<keyword evidence="11" id="KW-1185">Reference proteome</keyword>
<dbReference type="PATRIC" id="fig|129140.3.peg.1613"/>
<evidence type="ECO:0000256" key="2">
    <source>
        <dbReference type="ARBA" id="ARBA00007399"/>
    </source>
</evidence>
<dbReference type="GeneID" id="96217526"/>
<dbReference type="InterPro" id="IPR016148">
    <property type="entry name" value="Pili_assmbl_chaperone_C"/>
</dbReference>
<dbReference type="InterPro" id="IPR050643">
    <property type="entry name" value="Periplasmic_pilus_chap"/>
</dbReference>
<evidence type="ECO:0000313" key="10">
    <source>
        <dbReference type="Proteomes" id="UP000050474"/>
    </source>
</evidence>
<feature type="domain" description="Pili assembly chaperone N-terminal" evidence="6">
    <location>
        <begin position="27"/>
        <end position="148"/>
    </location>
</feature>
<organism evidence="8 10">
    <name type="scientific">Pseudomonas syringae pv. tagetis</name>
    <dbReference type="NCBI Taxonomy" id="129140"/>
    <lineage>
        <taxon>Bacteria</taxon>
        <taxon>Pseudomonadati</taxon>
        <taxon>Pseudomonadota</taxon>
        <taxon>Gammaproteobacteria</taxon>
        <taxon>Pseudomonadales</taxon>
        <taxon>Pseudomonadaceae</taxon>
        <taxon>Pseudomonas</taxon>
    </lineage>
</organism>
<dbReference type="Proteomes" id="UP001610657">
    <property type="component" value="Unassembled WGS sequence"/>
</dbReference>
<evidence type="ECO:0000313" key="9">
    <source>
        <dbReference type="EMBL" id="MFH7515087.1"/>
    </source>
</evidence>
<dbReference type="PRINTS" id="PR00969">
    <property type="entry name" value="CHAPERONPILI"/>
</dbReference>
<evidence type="ECO:0000256" key="5">
    <source>
        <dbReference type="ARBA" id="ARBA00023186"/>
    </source>
</evidence>
<sequence length="261" mass="28555">MNALVYPCKVLLAVLLLGVGVGVQGAVSLSGTRLVFDGQYREVSIEVRNRGKAEALLQTWLSDPLDDDDTPLNRRNALPFVVTPPLSRLPVGGRQALRVLYQGTGMPQERESLVHLYVLEVPRRQDGLHQLNVAVRQRINVFYRPTGLEGDPADTAARLLWTLTHGQADVVLLTVSNPTPYYAALHALRIDGIQLGEHLLLAPGAHVDLAAPTSLLPSATHRFSYKALTDYGGQRTYCTPLKGQVAVTARLLENNPVQDEC</sequence>